<name>A0A1N7KQC9_9BACT</name>
<feature type="site" description="Important for autoinhibition of adenylyltransferase activity" evidence="3">
    <location>
        <position position="58"/>
    </location>
</feature>
<evidence type="ECO:0000313" key="6">
    <source>
        <dbReference type="Proteomes" id="UP000186026"/>
    </source>
</evidence>
<feature type="binding site" evidence="2">
    <location>
        <begin position="189"/>
        <end position="196"/>
    </location>
    <ligand>
        <name>ATP</name>
        <dbReference type="ChEBI" id="CHEBI:30616"/>
    </ligand>
</feature>
<gene>
    <name evidence="5" type="ORF">SAMN05421761_102258</name>
</gene>
<dbReference type="PROSITE" id="PS51459">
    <property type="entry name" value="FIDO"/>
    <property type="match status" value="1"/>
</dbReference>
<dbReference type="InterPro" id="IPR036597">
    <property type="entry name" value="Fido-like_dom_sf"/>
</dbReference>
<keyword evidence="2" id="KW-0547">Nucleotide-binding</keyword>
<accession>A0A1N7KQC9</accession>
<feature type="binding site" evidence="2">
    <location>
        <position position="229"/>
    </location>
    <ligand>
        <name>ATP</name>
        <dbReference type="ChEBI" id="CHEBI:30616"/>
    </ligand>
</feature>
<keyword evidence="6" id="KW-1185">Reference proteome</keyword>
<dbReference type="EMBL" id="FTOP01000002">
    <property type="protein sequence ID" value="SIS63706.1"/>
    <property type="molecule type" value="Genomic_DNA"/>
</dbReference>
<evidence type="ECO:0000313" key="5">
    <source>
        <dbReference type="EMBL" id="SIS63706.1"/>
    </source>
</evidence>
<feature type="binding site" evidence="2">
    <location>
        <begin position="221"/>
        <end position="222"/>
    </location>
    <ligand>
        <name>ATP</name>
        <dbReference type="ChEBI" id="CHEBI:30616"/>
    </ligand>
</feature>
<dbReference type="RefSeq" id="WP_217695341.1">
    <property type="nucleotide sequence ID" value="NZ_FTOP01000002.1"/>
</dbReference>
<organism evidence="5 6">
    <name type="scientific">Belliella pelovolcani</name>
    <dbReference type="NCBI Taxonomy" id="529505"/>
    <lineage>
        <taxon>Bacteria</taxon>
        <taxon>Pseudomonadati</taxon>
        <taxon>Bacteroidota</taxon>
        <taxon>Cytophagia</taxon>
        <taxon>Cytophagales</taxon>
        <taxon>Cyclobacteriaceae</taxon>
        <taxon>Belliella</taxon>
    </lineage>
</organism>
<dbReference type="GO" id="GO:0005524">
    <property type="term" value="F:ATP binding"/>
    <property type="evidence" value="ECO:0007669"/>
    <property type="project" value="UniProtKB-KW"/>
</dbReference>
<evidence type="ECO:0000259" key="4">
    <source>
        <dbReference type="PROSITE" id="PS51459"/>
    </source>
</evidence>
<reference evidence="6" key="1">
    <citation type="submission" date="2017-01" db="EMBL/GenBank/DDBJ databases">
        <authorList>
            <person name="Varghese N."/>
            <person name="Submissions S."/>
        </authorList>
    </citation>
    <scope>NUCLEOTIDE SEQUENCE [LARGE SCALE GENOMIC DNA]</scope>
    <source>
        <strain evidence="6">DSM 46698</strain>
    </source>
</reference>
<proteinExistence type="predicted"/>
<evidence type="ECO:0000256" key="1">
    <source>
        <dbReference type="PIRSR" id="PIRSR640198-1"/>
    </source>
</evidence>
<evidence type="ECO:0000256" key="3">
    <source>
        <dbReference type="PIRSR" id="PIRSR640198-3"/>
    </source>
</evidence>
<dbReference type="InterPro" id="IPR040198">
    <property type="entry name" value="Fido_containing"/>
</dbReference>
<feature type="domain" description="Fido" evidence="4">
    <location>
        <begin position="108"/>
        <end position="242"/>
    </location>
</feature>
<dbReference type="PANTHER" id="PTHR13504">
    <property type="entry name" value="FIDO DOMAIN-CONTAINING PROTEIN DDB_G0283145"/>
    <property type="match status" value="1"/>
</dbReference>
<dbReference type="Gene3D" id="1.10.3290.10">
    <property type="entry name" value="Fido-like domain"/>
    <property type="match status" value="1"/>
</dbReference>
<dbReference type="InterPro" id="IPR003812">
    <property type="entry name" value="Fido"/>
</dbReference>
<dbReference type="STRING" id="529505.SAMN05421761_102258"/>
<sequence length="318" mass="36648">MKYVFNIGQLSEITLQLMQSVHKKKQRLDEFRPIPYAVLANIRENLNVEWTYNSNHIEGNTLTLQETRMVLEDGITVGGKSLNEHLEIVNHREAITYVQSLASADYKLTERDVLDVHEIVLNKIQKDFAGRFRTAGVRIGGANFIPPNALRVPDYITELIEWENTSKMDILQKVTLFHHRFVWIHPFFDGNGRTVRLLMNLLLMKEGFPPAVILGVDRKRYYQALNLANNGNFDKLLFLIVQAVDRSLTIYLNSLEDTTGDFDAISNIVQEPDVPYGQEYISLLARQGKIEAYKEGRVWYTSKKSIENYLKNKKGKKS</sequence>
<evidence type="ECO:0000256" key="2">
    <source>
        <dbReference type="PIRSR" id="PIRSR640198-2"/>
    </source>
</evidence>
<dbReference type="Proteomes" id="UP000186026">
    <property type="component" value="Unassembled WGS sequence"/>
</dbReference>
<dbReference type="AlphaFoldDB" id="A0A1N7KQC9"/>
<dbReference type="Pfam" id="PF02661">
    <property type="entry name" value="Fic"/>
    <property type="match status" value="1"/>
</dbReference>
<protein>
    <submittedName>
        <fullName evidence="5">Fic family protein</fullName>
    </submittedName>
</protein>
<feature type="active site" evidence="1">
    <location>
        <position position="185"/>
    </location>
</feature>
<dbReference type="SUPFAM" id="SSF140931">
    <property type="entry name" value="Fic-like"/>
    <property type="match status" value="1"/>
</dbReference>
<keyword evidence="2" id="KW-0067">ATP-binding</keyword>
<dbReference type="PANTHER" id="PTHR13504:SF38">
    <property type="entry name" value="FIDO DOMAIN-CONTAINING PROTEIN"/>
    <property type="match status" value="1"/>
</dbReference>